<dbReference type="Gene3D" id="1.10.8.60">
    <property type="match status" value="1"/>
</dbReference>
<dbReference type="InterPro" id="IPR003018">
    <property type="entry name" value="GAF"/>
</dbReference>
<dbReference type="PROSITE" id="PS50112">
    <property type="entry name" value="PAS"/>
    <property type="match status" value="1"/>
</dbReference>
<dbReference type="eggNOG" id="COG3829">
    <property type="taxonomic scope" value="Bacteria"/>
</dbReference>
<dbReference type="InterPro" id="IPR000014">
    <property type="entry name" value="PAS"/>
</dbReference>
<feature type="domain" description="PAS" evidence="9">
    <location>
        <begin position="15"/>
        <end position="75"/>
    </location>
</feature>
<feature type="region of interest" description="Disordered" evidence="7">
    <location>
        <begin position="644"/>
        <end position="664"/>
    </location>
</feature>
<dbReference type="SMART" id="SM00065">
    <property type="entry name" value="GAF"/>
    <property type="match status" value="1"/>
</dbReference>
<dbReference type="InterPro" id="IPR009057">
    <property type="entry name" value="Homeodomain-like_sf"/>
</dbReference>
<keyword evidence="5" id="KW-0804">Transcription</keyword>
<dbReference type="Gene3D" id="3.30.450.40">
    <property type="match status" value="1"/>
</dbReference>
<dbReference type="PANTHER" id="PTHR32071">
    <property type="entry name" value="TRANSCRIPTIONAL REGULATORY PROTEIN"/>
    <property type="match status" value="1"/>
</dbReference>
<feature type="domain" description="Sigma-54 factor interaction" evidence="8">
    <location>
        <begin position="347"/>
        <end position="576"/>
    </location>
</feature>
<evidence type="ECO:0000259" key="9">
    <source>
        <dbReference type="PROSITE" id="PS50112"/>
    </source>
</evidence>
<dbReference type="Pfam" id="PF25601">
    <property type="entry name" value="AAA_lid_14"/>
    <property type="match status" value="1"/>
</dbReference>
<dbReference type="Pfam" id="PF08448">
    <property type="entry name" value="PAS_4"/>
    <property type="match status" value="1"/>
</dbReference>
<dbReference type="Gene3D" id="3.30.450.20">
    <property type="entry name" value="PAS domain"/>
    <property type="match status" value="1"/>
</dbReference>
<dbReference type="STRING" id="404380.Gbem_1411"/>
<dbReference type="InterPro" id="IPR035965">
    <property type="entry name" value="PAS-like_dom_sf"/>
</dbReference>
<evidence type="ECO:0000313" key="10">
    <source>
        <dbReference type="EMBL" id="ACH38430.1"/>
    </source>
</evidence>
<dbReference type="CDD" id="cd00009">
    <property type="entry name" value="AAA"/>
    <property type="match status" value="1"/>
</dbReference>
<feature type="compositionally biased region" description="Pro residues" evidence="7">
    <location>
        <begin position="654"/>
        <end position="664"/>
    </location>
</feature>
<dbReference type="SUPFAM" id="SSF46689">
    <property type="entry name" value="Homeodomain-like"/>
    <property type="match status" value="1"/>
</dbReference>
<organism evidence="10 11">
    <name type="scientific">Citrifermentans bemidjiense (strain ATCC BAA-1014 / DSM 16622 / JCM 12645 / Bem)</name>
    <name type="common">Geobacter bemidjiensis</name>
    <dbReference type="NCBI Taxonomy" id="404380"/>
    <lineage>
        <taxon>Bacteria</taxon>
        <taxon>Pseudomonadati</taxon>
        <taxon>Thermodesulfobacteriota</taxon>
        <taxon>Desulfuromonadia</taxon>
        <taxon>Geobacterales</taxon>
        <taxon>Geobacteraceae</taxon>
        <taxon>Citrifermentans</taxon>
    </lineage>
</organism>
<dbReference type="FunFam" id="3.40.50.300:FF:000006">
    <property type="entry name" value="DNA-binding transcriptional regulator NtrC"/>
    <property type="match status" value="1"/>
</dbReference>
<dbReference type="PROSITE" id="PS50045">
    <property type="entry name" value="SIGMA54_INTERACT_4"/>
    <property type="match status" value="1"/>
</dbReference>
<dbReference type="CDD" id="cd00130">
    <property type="entry name" value="PAS"/>
    <property type="match status" value="1"/>
</dbReference>
<dbReference type="AlphaFoldDB" id="B5EIR5"/>
<protein>
    <submittedName>
        <fullName evidence="10">Sigma-54-dependent sensor transcriptional regulator, PAS and GAF domain-containing</fullName>
    </submittedName>
</protein>
<keyword evidence="3" id="KW-0805">Transcription regulation</keyword>
<keyword evidence="1" id="KW-0547">Nucleotide-binding</keyword>
<evidence type="ECO:0000256" key="1">
    <source>
        <dbReference type="ARBA" id="ARBA00022741"/>
    </source>
</evidence>
<dbReference type="InterPro" id="IPR029016">
    <property type="entry name" value="GAF-like_dom_sf"/>
</dbReference>
<evidence type="ECO:0000313" key="11">
    <source>
        <dbReference type="Proteomes" id="UP000008825"/>
    </source>
</evidence>
<dbReference type="SMART" id="SM00382">
    <property type="entry name" value="AAA"/>
    <property type="match status" value="1"/>
</dbReference>
<sequence length="664" mass="74793">MALSSDPAAEFFLGKFSNLEQLFGQAQFGVSIIDCDLRYIYVNDRMASINGVPPKEHLGKTVREVDRFVALVVEPLLNRTIHEDHSFVDLEIRLSKPGDPQEKSWLICSYPLKESDGSVTRCGLVVQDITEQKLRQSLQTERLQVEAFLSNLSSAFINVPVSEVDRKIEKALQKVVNFLGFERSSIWHFTPDRSSLRITHSYALPGVKPPPTELMNLIPIWIEMIQLGESFRVSDVEELSDKFWREKQYCKDQGGIKSIMFIPASVGGTIVGAITFVSYSVKKEWPDELTQRLRLLWEVFANALERKRADQKIQNALAEIRQLKDRLEAENVYLRDQIDVEYKHEEIIGKSEAIRNVLQQIQQVAPTDSTVLILGETGTGKELIARAIHNAGQRKARAMIKVNCAALPAALIEAELFGHEKGAYTGAVSSQIGRFEAANGSTIFLDEIGELPLELQSKLLRVIQEGQFERLGNSKPVKADVRVIAATNVSLKQAVKEGKFREDLYYRLNVFPIFVPPLRDRQEDIPLLVWAMVEEFSKVFGKTIERIPRKNMEIMERYLWPGNIRELRNLVERAMILSNGGTLVVDILDGSAAAANEPMTMEAAERKHIGFILEKTGWRIRGKGGAAEILDMKPTTLHSRIKKLGVKRKNGTLEPPPAAEKPTS</sequence>
<dbReference type="SUPFAM" id="SSF55781">
    <property type="entry name" value="GAF domain-like"/>
    <property type="match status" value="1"/>
</dbReference>
<evidence type="ECO:0000256" key="6">
    <source>
        <dbReference type="SAM" id="Coils"/>
    </source>
</evidence>
<dbReference type="EMBL" id="CP001124">
    <property type="protein sequence ID" value="ACH38430.1"/>
    <property type="molecule type" value="Genomic_DNA"/>
</dbReference>
<dbReference type="Gene3D" id="3.40.50.300">
    <property type="entry name" value="P-loop containing nucleotide triphosphate hydrolases"/>
    <property type="match status" value="1"/>
</dbReference>
<reference evidence="10 11" key="1">
    <citation type="submission" date="2008-07" db="EMBL/GenBank/DDBJ databases">
        <title>Complete sequence of Geobacter bemidjiensis BEM.</title>
        <authorList>
            <consortium name="US DOE Joint Genome Institute"/>
            <person name="Lucas S."/>
            <person name="Copeland A."/>
            <person name="Lapidus A."/>
            <person name="Glavina del Rio T."/>
            <person name="Dalin E."/>
            <person name="Tice H."/>
            <person name="Bruce D."/>
            <person name="Goodwin L."/>
            <person name="Pitluck S."/>
            <person name="Kiss H."/>
            <person name="Brettin T."/>
            <person name="Detter J.C."/>
            <person name="Han C."/>
            <person name="Kuske C.R."/>
            <person name="Schmutz J."/>
            <person name="Larimer F."/>
            <person name="Land M."/>
            <person name="Hauser L."/>
            <person name="Kyrpides N."/>
            <person name="Lykidis A."/>
            <person name="Lovley D."/>
            <person name="Richardson P."/>
        </authorList>
    </citation>
    <scope>NUCLEOTIDE SEQUENCE [LARGE SCALE GENOMIC DNA]</scope>
    <source>
        <strain evidence="11">ATCC BAA-1014 / DSM 16622 / JCM 12645 / Bem</strain>
    </source>
</reference>
<dbReference type="InterPro" id="IPR025944">
    <property type="entry name" value="Sigma_54_int_dom_CS"/>
</dbReference>
<accession>B5EIR5</accession>
<dbReference type="PROSITE" id="PS00688">
    <property type="entry name" value="SIGMA54_INTERACT_3"/>
    <property type="match status" value="1"/>
</dbReference>
<name>B5EIR5_CITBB</name>
<feature type="coiled-coil region" evidence="6">
    <location>
        <begin position="301"/>
        <end position="337"/>
    </location>
</feature>
<dbReference type="InterPro" id="IPR003593">
    <property type="entry name" value="AAA+_ATPase"/>
</dbReference>
<dbReference type="KEGG" id="gbm:Gbem_1411"/>
<keyword evidence="11" id="KW-1185">Reference proteome</keyword>
<dbReference type="InterPro" id="IPR058031">
    <property type="entry name" value="AAA_lid_NorR"/>
</dbReference>
<dbReference type="Pfam" id="PF00158">
    <property type="entry name" value="Sigma54_activat"/>
    <property type="match status" value="1"/>
</dbReference>
<evidence type="ECO:0000259" key="8">
    <source>
        <dbReference type="PROSITE" id="PS50045"/>
    </source>
</evidence>
<dbReference type="HOGENOM" id="CLU_000445_8_11_7"/>
<dbReference type="InterPro" id="IPR027417">
    <property type="entry name" value="P-loop_NTPase"/>
</dbReference>
<evidence type="ECO:0000256" key="3">
    <source>
        <dbReference type="ARBA" id="ARBA00023015"/>
    </source>
</evidence>
<dbReference type="OrthoDB" id="9814761at2"/>
<dbReference type="SUPFAM" id="SSF55785">
    <property type="entry name" value="PYP-like sensor domain (PAS domain)"/>
    <property type="match status" value="1"/>
</dbReference>
<dbReference type="Proteomes" id="UP000008825">
    <property type="component" value="Chromosome"/>
</dbReference>
<proteinExistence type="predicted"/>
<keyword evidence="6" id="KW-0175">Coiled coil</keyword>
<evidence type="ECO:0000256" key="5">
    <source>
        <dbReference type="ARBA" id="ARBA00023163"/>
    </source>
</evidence>
<dbReference type="GO" id="GO:0003677">
    <property type="term" value="F:DNA binding"/>
    <property type="evidence" value="ECO:0007669"/>
    <property type="project" value="UniProtKB-KW"/>
</dbReference>
<evidence type="ECO:0000256" key="4">
    <source>
        <dbReference type="ARBA" id="ARBA00023125"/>
    </source>
</evidence>
<keyword evidence="4" id="KW-0238">DNA-binding</keyword>
<dbReference type="PROSITE" id="PS00675">
    <property type="entry name" value="SIGMA54_INTERACT_1"/>
    <property type="match status" value="1"/>
</dbReference>
<dbReference type="InterPro" id="IPR002078">
    <property type="entry name" value="Sigma_54_int"/>
</dbReference>
<evidence type="ECO:0000256" key="7">
    <source>
        <dbReference type="SAM" id="MobiDB-lite"/>
    </source>
</evidence>
<dbReference type="Gene3D" id="1.10.10.60">
    <property type="entry name" value="Homeodomain-like"/>
    <property type="match status" value="1"/>
</dbReference>
<dbReference type="PANTHER" id="PTHR32071:SF57">
    <property type="entry name" value="C4-DICARBOXYLATE TRANSPORT TRANSCRIPTIONAL REGULATORY PROTEIN DCTD"/>
    <property type="match status" value="1"/>
</dbReference>
<dbReference type="Pfam" id="PF01590">
    <property type="entry name" value="GAF"/>
    <property type="match status" value="1"/>
</dbReference>
<gene>
    <name evidence="10" type="ordered locus">Gbem_1411</name>
</gene>
<keyword evidence="2" id="KW-0067">ATP-binding</keyword>
<dbReference type="InterPro" id="IPR013656">
    <property type="entry name" value="PAS_4"/>
</dbReference>
<dbReference type="InterPro" id="IPR025662">
    <property type="entry name" value="Sigma_54_int_dom_ATP-bd_1"/>
</dbReference>
<dbReference type="RefSeq" id="WP_012529843.1">
    <property type="nucleotide sequence ID" value="NC_011146.1"/>
</dbReference>
<reference evidence="10 11" key="2">
    <citation type="journal article" date="2010" name="BMC Genomics">
        <title>The genome of Geobacter bemidjiensis, exemplar for the subsurface clade of Geobacter species that predominate in Fe(III)-reducing subsurface environments.</title>
        <authorList>
            <person name="Aklujkar M."/>
            <person name="Young N.D."/>
            <person name="Holmes D."/>
            <person name="Chavan M."/>
            <person name="Risso C."/>
            <person name="Kiss H.E."/>
            <person name="Han C.S."/>
            <person name="Land M.L."/>
            <person name="Lovley D.R."/>
        </authorList>
    </citation>
    <scope>NUCLEOTIDE SEQUENCE [LARGE SCALE GENOMIC DNA]</scope>
    <source>
        <strain evidence="11">ATCC BAA-1014 / DSM 16622 / JCM 12645 / Bem</strain>
    </source>
</reference>
<dbReference type="GO" id="GO:0006355">
    <property type="term" value="P:regulation of DNA-templated transcription"/>
    <property type="evidence" value="ECO:0007669"/>
    <property type="project" value="InterPro"/>
</dbReference>
<evidence type="ECO:0000256" key="2">
    <source>
        <dbReference type="ARBA" id="ARBA00022840"/>
    </source>
</evidence>
<dbReference type="GO" id="GO:0005524">
    <property type="term" value="F:ATP binding"/>
    <property type="evidence" value="ECO:0007669"/>
    <property type="project" value="UniProtKB-KW"/>
</dbReference>
<dbReference type="SUPFAM" id="SSF52540">
    <property type="entry name" value="P-loop containing nucleoside triphosphate hydrolases"/>
    <property type="match status" value="1"/>
</dbReference>